<dbReference type="Pfam" id="PF02597">
    <property type="entry name" value="ThiS"/>
    <property type="match status" value="1"/>
</dbReference>
<dbReference type="GeneID" id="42179544"/>
<accession>A0A4D6KDV6</accession>
<protein>
    <submittedName>
        <fullName evidence="1">MoaD/ThiS family protein</fullName>
    </submittedName>
</protein>
<sequence length="90" mass="9410">MHWRLFATLAETAGEDRVSVDDAETVGEALDALLSAHPALESEVLDDDGSMVDHIRLLHDGDDPFAAGDGLDTPVSPGDELALFPPVSGG</sequence>
<dbReference type="KEGG" id="halz:E5139_11370"/>
<evidence type="ECO:0000313" key="2">
    <source>
        <dbReference type="Proteomes" id="UP000297053"/>
    </source>
</evidence>
<dbReference type="AlphaFoldDB" id="A0A4D6KDV6"/>
<reference evidence="1 2" key="2">
    <citation type="submission" date="2019-04" db="EMBL/GenBank/DDBJ databases">
        <authorList>
            <person name="Yang S."/>
            <person name="Wei W."/>
        </authorList>
    </citation>
    <scope>NUCLEOTIDE SEQUENCE [LARGE SCALE GENOMIC DNA]</scope>
    <source>
        <strain evidence="2">ZP60</strain>
    </source>
</reference>
<reference evidence="1 2" key="1">
    <citation type="submission" date="2019-04" db="EMBL/GenBank/DDBJ databases">
        <title>Complete genome sequence of Arthrobacter sp. ZXY-2 associated with effective atrazine degradation and salt adaptation.</title>
        <authorList>
            <person name="Zhao X."/>
        </authorList>
    </citation>
    <scope>NUCLEOTIDE SEQUENCE [LARGE SCALE GENOMIC DNA]</scope>
    <source>
        <strain evidence="2">ZP60</strain>
    </source>
</reference>
<dbReference type="RefSeq" id="WP_015762608.1">
    <property type="nucleotide sequence ID" value="NZ_CP039375.1"/>
</dbReference>
<proteinExistence type="predicted"/>
<gene>
    <name evidence="1" type="ORF">E5139_11370</name>
</gene>
<dbReference type="InterPro" id="IPR016155">
    <property type="entry name" value="Mopterin_synth/thiamin_S_b"/>
</dbReference>
<dbReference type="Proteomes" id="UP000297053">
    <property type="component" value="Chromosome"/>
</dbReference>
<dbReference type="NCBIfam" id="NF041918">
    <property type="entry name" value="SAMP1"/>
    <property type="match status" value="1"/>
</dbReference>
<dbReference type="InterPro" id="IPR003749">
    <property type="entry name" value="ThiS/MoaD-like"/>
</dbReference>
<dbReference type="InterPro" id="IPR010038">
    <property type="entry name" value="MoaD_arc-typ"/>
</dbReference>
<dbReference type="PANTHER" id="PTHR38031">
    <property type="entry name" value="SULFUR CARRIER PROTEIN SLR0821-RELATED"/>
    <property type="match status" value="1"/>
</dbReference>
<evidence type="ECO:0000313" key="1">
    <source>
        <dbReference type="EMBL" id="QCD66214.1"/>
    </source>
</evidence>
<dbReference type="OMA" id="TEWKLFA"/>
<dbReference type="InterPro" id="IPR052045">
    <property type="entry name" value="Sulfur_Carrier/Prot_Modifier"/>
</dbReference>
<dbReference type="CDD" id="cd17505">
    <property type="entry name" value="Ubl_SAMP1_like"/>
    <property type="match status" value="1"/>
</dbReference>
<dbReference type="EMBL" id="CP039375">
    <property type="protein sequence ID" value="QCD66214.1"/>
    <property type="molecule type" value="Genomic_DNA"/>
</dbReference>
<name>A0A4D6KDV6_9EURY</name>
<dbReference type="InterPro" id="IPR012675">
    <property type="entry name" value="Beta-grasp_dom_sf"/>
</dbReference>
<dbReference type="PANTHER" id="PTHR38031:SF1">
    <property type="entry name" value="SULFUR CARRIER PROTEIN CYSO"/>
    <property type="match status" value="1"/>
</dbReference>
<organism evidence="1 2">
    <name type="scientific">Halomicrobium mukohataei</name>
    <dbReference type="NCBI Taxonomy" id="57705"/>
    <lineage>
        <taxon>Archaea</taxon>
        <taxon>Methanobacteriati</taxon>
        <taxon>Methanobacteriota</taxon>
        <taxon>Stenosarchaea group</taxon>
        <taxon>Halobacteria</taxon>
        <taxon>Halobacteriales</taxon>
        <taxon>Haloarculaceae</taxon>
        <taxon>Halomicrobium</taxon>
    </lineage>
</organism>
<dbReference type="NCBIfam" id="TIGR01687">
    <property type="entry name" value="moaD_arch"/>
    <property type="match status" value="1"/>
</dbReference>
<dbReference type="SUPFAM" id="SSF54285">
    <property type="entry name" value="MoaD/ThiS"/>
    <property type="match status" value="1"/>
</dbReference>
<dbReference type="Gene3D" id="3.10.20.30">
    <property type="match status" value="1"/>
</dbReference>
<dbReference type="InterPro" id="IPR054834">
    <property type="entry name" value="SAMP1_3"/>
</dbReference>